<evidence type="ECO:0000313" key="6">
    <source>
        <dbReference type="Proteomes" id="UP000694251"/>
    </source>
</evidence>
<sequence>MIASTRKNNSMMHKMWRAIAKIRPCVCTRGGGADDSDRENRSKTTEDRHAERLVPAAGQSGASTSQRSPEHSPDTRLGRSRRQPGEPQSSSESPTRHQDCSVLEVTCDSRLEQKPARTLLLVGRSGNGKSATGNSILGRPAFESKGRASGVTTVCELQSSMLPNGQILNVIDTPVLLVFSLRIRLTEEEKSALFALKILFGSKIVVFTNEDALEDNGDTFEEYLNDCPHFNEILEACNNRKVLFENKVKAPEIQKAKQVQELLNYVLKKS</sequence>
<dbReference type="OrthoDB" id="1103217at2759"/>
<protein>
    <submittedName>
        <fullName evidence="5">P-loop containing nucleoside triphosphate hydrolase</fullName>
    </submittedName>
</protein>
<evidence type="ECO:0000256" key="1">
    <source>
        <dbReference type="ARBA" id="ARBA00022741"/>
    </source>
</evidence>
<accession>A0A8T1ZFB8</accession>
<dbReference type="Proteomes" id="UP000694251">
    <property type="component" value="Chromosome 11"/>
</dbReference>
<gene>
    <name evidence="5" type="ORF">ISN44_As11g032450</name>
</gene>
<dbReference type="PANTHER" id="PTHR10903">
    <property type="entry name" value="GTPASE, IMAP FAMILY MEMBER-RELATED"/>
    <property type="match status" value="1"/>
</dbReference>
<feature type="compositionally biased region" description="Basic and acidic residues" evidence="3">
    <location>
        <begin position="68"/>
        <end position="77"/>
    </location>
</feature>
<organism evidence="5 6">
    <name type="scientific">Arabidopsis suecica</name>
    <name type="common">Swedish thale-cress</name>
    <name type="synonym">Cardaminopsis suecica</name>
    <dbReference type="NCBI Taxonomy" id="45249"/>
    <lineage>
        <taxon>Eukaryota</taxon>
        <taxon>Viridiplantae</taxon>
        <taxon>Streptophyta</taxon>
        <taxon>Embryophyta</taxon>
        <taxon>Tracheophyta</taxon>
        <taxon>Spermatophyta</taxon>
        <taxon>Magnoliopsida</taxon>
        <taxon>eudicotyledons</taxon>
        <taxon>Gunneridae</taxon>
        <taxon>Pentapetalae</taxon>
        <taxon>rosids</taxon>
        <taxon>malvids</taxon>
        <taxon>Brassicales</taxon>
        <taxon>Brassicaceae</taxon>
        <taxon>Camelineae</taxon>
        <taxon>Arabidopsis</taxon>
    </lineage>
</organism>
<comment type="caution">
    <text evidence="5">The sequence shown here is derived from an EMBL/GenBank/DDBJ whole genome shotgun (WGS) entry which is preliminary data.</text>
</comment>
<dbReference type="InterPro" id="IPR006703">
    <property type="entry name" value="G_AIG1"/>
</dbReference>
<evidence type="ECO:0000259" key="4">
    <source>
        <dbReference type="Pfam" id="PF04548"/>
    </source>
</evidence>
<dbReference type="Pfam" id="PF04548">
    <property type="entry name" value="AIG1"/>
    <property type="match status" value="1"/>
</dbReference>
<dbReference type="EMBL" id="JAEFBJ010000011">
    <property type="protein sequence ID" value="KAG7557261.1"/>
    <property type="molecule type" value="Genomic_DNA"/>
</dbReference>
<feature type="domain" description="AIG1-type G" evidence="4">
    <location>
        <begin position="118"/>
        <end position="176"/>
    </location>
</feature>
<keyword evidence="5" id="KW-0378">Hydrolase</keyword>
<keyword evidence="2" id="KW-0342">GTP-binding</keyword>
<evidence type="ECO:0000256" key="3">
    <source>
        <dbReference type="SAM" id="MobiDB-lite"/>
    </source>
</evidence>
<keyword evidence="1" id="KW-0547">Nucleotide-binding</keyword>
<reference evidence="5 6" key="1">
    <citation type="submission" date="2020-12" db="EMBL/GenBank/DDBJ databases">
        <title>Concerted genomic and epigenomic changes stabilize Arabidopsis allopolyploids.</title>
        <authorList>
            <person name="Chen Z."/>
        </authorList>
    </citation>
    <scope>NUCLEOTIDE SEQUENCE [LARGE SCALE GENOMIC DNA]</scope>
    <source>
        <strain evidence="5">As9502</strain>
        <tissue evidence="5">Leaf</tissue>
    </source>
</reference>
<keyword evidence="6" id="KW-1185">Reference proteome</keyword>
<evidence type="ECO:0000313" key="5">
    <source>
        <dbReference type="EMBL" id="KAG7557261.1"/>
    </source>
</evidence>
<feature type="compositionally biased region" description="Basic and acidic residues" evidence="3">
    <location>
        <begin position="38"/>
        <end position="52"/>
    </location>
</feature>
<dbReference type="GO" id="GO:0005525">
    <property type="term" value="F:GTP binding"/>
    <property type="evidence" value="ECO:0007669"/>
    <property type="project" value="UniProtKB-KW"/>
</dbReference>
<proteinExistence type="predicted"/>
<dbReference type="GO" id="GO:0016787">
    <property type="term" value="F:hydrolase activity"/>
    <property type="evidence" value="ECO:0007669"/>
    <property type="project" value="UniProtKB-KW"/>
</dbReference>
<dbReference type="AlphaFoldDB" id="A0A8T1ZFB8"/>
<dbReference type="InterPro" id="IPR045058">
    <property type="entry name" value="GIMA/IAN/Toc"/>
</dbReference>
<name>A0A8T1ZFB8_ARASU</name>
<evidence type="ECO:0000256" key="2">
    <source>
        <dbReference type="ARBA" id="ARBA00023134"/>
    </source>
</evidence>
<feature type="region of interest" description="Disordered" evidence="3">
    <location>
        <begin position="29"/>
        <end position="100"/>
    </location>
</feature>
<dbReference type="PANTHER" id="PTHR10903:SF122">
    <property type="entry name" value="IMMUNE-ASSOCIATED NUCLEOTIDE-BINDING PROTEIN 11-RELATED"/>
    <property type="match status" value="1"/>
</dbReference>